<dbReference type="PROSITE" id="PS00101">
    <property type="entry name" value="HEXAPEP_TRANSFERASES"/>
    <property type="match status" value="1"/>
</dbReference>
<name>A0ABP8G875_9BACT</name>
<evidence type="ECO:0000313" key="5">
    <source>
        <dbReference type="EMBL" id="GAA4319407.1"/>
    </source>
</evidence>
<organism evidence="5 6">
    <name type="scientific">Compostibacter hankyongensis</name>
    <dbReference type="NCBI Taxonomy" id="1007089"/>
    <lineage>
        <taxon>Bacteria</taxon>
        <taxon>Pseudomonadati</taxon>
        <taxon>Bacteroidota</taxon>
        <taxon>Chitinophagia</taxon>
        <taxon>Chitinophagales</taxon>
        <taxon>Chitinophagaceae</taxon>
        <taxon>Compostibacter</taxon>
    </lineage>
</organism>
<reference evidence="6" key="1">
    <citation type="journal article" date="2019" name="Int. J. Syst. Evol. Microbiol.">
        <title>The Global Catalogue of Microorganisms (GCM) 10K type strain sequencing project: providing services to taxonomists for standard genome sequencing and annotation.</title>
        <authorList>
            <consortium name="The Broad Institute Genomics Platform"/>
            <consortium name="The Broad Institute Genome Sequencing Center for Infectious Disease"/>
            <person name="Wu L."/>
            <person name="Ma J."/>
        </authorList>
    </citation>
    <scope>NUCLEOTIDE SEQUENCE [LARGE SCALE GENOMIC DNA]</scope>
    <source>
        <strain evidence="6">JCM 17664</strain>
    </source>
</reference>
<proteinExistence type="inferred from homology"/>
<evidence type="ECO:0000313" key="6">
    <source>
        <dbReference type="Proteomes" id="UP001501207"/>
    </source>
</evidence>
<dbReference type="InterPro" id="IPR005881">
    <property type="entry name" value="Ser_O-AcTrfase"/>
</dbReference>
<keyword evidence="3 4" id="KW-0012">Acyltransferase</keyword>
<dbReference type="CDD" id="cd03354">
    <property type="entry name" value="LbH_SAT"/>
    <property type="match status" value="1"/>
</dbReference>
<evidence type="ECO:0000256" key="3">
    <source>
        <dbReference type="ARBA" id="ARBA00023315"/>
    </source>
</evidence>
<dbReference type="Gene3D" id="2.160.10.10">
    <property type="entry name" value="Hexapeptide repeat proteins"/>
    <property type="match status" value="1"/>
</dbReference>
<dbReference type="EC" id="2.3.1.30" evidence="4"/>
<dbReference type="Proteomes" id="UP001501207">
    <property type="component" value="Unassembled WGS sequence"/>
</dbReference>
<accession>A0ABP8G875</accession>
<dbReference type="SUPFAM" id="SSF51161">
    <property type="entry name" value="Trimeric LpxA-like enzymes"/>
    <property type="match status" value="1"/>
</dbReference>
<evidence type="ECO:0000256" key="2">
    <source>
        <dbReference type="ARBA" id="ARBA00022737"/>
    </source>
</evidence>
<sequence length="176" mass="19425">MFLSYLIQDFSANRDNIKGRIVLFLFRLGQVIYRNRVTRIIFFPYLIFYRLMIEWFLGMEIPWKIEAGKGLRVYHGQALVINPGTVIGANCTLRQSTTIGNKQSANGAFGEGKSPVIGNNVDVGSNVCIIGDIIVGNNVVIGAGTIVVKDVPDDSVIVGNPARIVRPRTDKLDQSI</sequence>
<keyword evidence="2" id="KW-0677">Repeat</keyword>
<comment type="caution">
    <text evidence="5">The sequence shown here is derived from an EMBL/GenBank/DDBJ whole genome shotgun (WGS) entry which is preliminary data.</text>
</comment>
<keyword evidence="6" id="KW-1185">Reference proteome</keyword>
<comment type="similarity">
    <text evidence="4">Belongs to the transferase hexapeptide repeat family.</text>
</comment>
<protein>
    <recommendedName>
        <fullName evidence="4">Serine acetyltransferase</fullName>
        <ecNumber evidence="4">2.3.1.30</ecNumber>
    </recommendedName>
</protein>
<dbReference type="EMBL" id="BAABFN010000022">
    <property type="protein sequence ID" value="GAA4319407.1"/>
    <property type="molecule type" value="Genomic_DNA"/>
</dbReference>
<dbReference type="InterPro" id="IPR018357">
    <property type="entry name" value="Hexapep_transf_CS"/>
</dbReference>
<keyword evidence="1 4" id="KW-0808">Transferase</keyword>
<evidence type="ECO:0000256" key="1">
    <source>
        <dbReference type="ARBA" id="ARBA00022679"/>
    </source>
</evidence>
<gene>
    <name evidence="5" type="ORF">GCM10023143_32830</name>
</gene>
<dbReference type="InterPro" id="IPR045304">
    <property type="entry name" value="LbH_SAT"/>
</dbReference>
<dbReference type="PANTHER" id="PTHR42811">
    <property type="entry name" value="SERINE ACETYLTRANSFERASE"/>
    <property type="match status" value="1"/>
</dbReference>
<evidence type="ECO:0000256" key="4">
    <source>
        <dbReference type="PIRNR" id="PIRNR000441"/>
    </source>
</evidence>
<dbReference type="PIRSF" id="PIRSF000441">
    <property type="entry name" value="CysE"/>
    <property type="match status" value="1"/>
</dbReference>
<dbReference type="InterPro" id="IPR011004">
    <property type="entry name" value="Trimer_LpxA-like_sf"/>
</dbReference>
<comment type="catalytic activity">
    <reaction evidence="4">
        <text>L-serine + acetyl-CoA = O-acetyl-L-serine + CoA</text>
        <dbReference type="Rhea" id="RHEA:24560"/>
        <dbReference type="ChEBI" id="CHEBI:33384"/>
        <dbReference type="ChEBI" id="CHEBI:57287"/>
        <dbReference type="ChEBI" id="CHEBI:57288"/>
        <dbReference type="ChEBI" id="CHEBI:58340"/>
        <dbReference type="EC" id="2.3.1.30"/>
    </reaction>
</comment>